<evidence type="ECO:0000259" key="3">
    <source>
        <dbReference type="Pfam" id="PF04024"/>
    </source>
</evidence>
<name>A0A438B0J7_9NOCA</name>
<dbReference type="Pfam" id="PF04024">
    <property type="entry name" value="PspC"/>
    <property type="match status" value="1"/>
</dbReference>
<reference evidence="4 5" key="1">
    <citation type="submission" date="2018-11" db="EMBL/GenBank/DDBJ databases">
        <title>Rhodococcus spongicola sp. nov. and Rhodococcus xishaensis sp. nov. from marine sponges.</title>
        <authorList>
            <person name="Li L."/>
            <person name="Lin H.W."/>
        </authorList>
    </citation>
    <scope>NUCLEOTIDE SEQUENCE [LARGE SCALE GENOMIC DNA]</scope>
    <source>
        <strain evidence="4 5">LHW50502</strain>
    </source>
</reference>
<evidence type="ECO:0000256" key="2">
    <source>
        <dbReference type="SAM" id="Phobius"/>
    </source>
</evidence>
<feature type="transmembrane region" description="Helical" evidence="2">
    <location>
        <begin position="124"/>
        <end position="145"/>
    </location>
</feature>
<organism evidence="4 5">
    <name type="scientific">Rhodococcus spongiicola</name>
    <dbReference type="NCBI Taxonomy" id="2487352"/>
    <lineage>
        <taxon>Bacteria</taxon>
        <taxon>Bacillati</taxon>
        <taxon>Actinomycetota</taxon>
        <taxon>Actinomycetes</taxon>
        <taxon>Mycobacteriales</taxon>
        <taxon>Nocardiaceae</taxon>
        <taxon>Rhodococcus</taxon>
    </lineage>
</organism>
<sequence>MSTEASTGSFSDQLHDLWRTRPVRLPKQGPIAGVAAGIGHRYQVDPVLVRIAFVISSVFGGAGIMLYLAGWLLLSKPGDQVSPAESLLGRGRTSQSRTKTVVLVVALVIALSTGDLVYQGPFGVGMGGSVFISFALMLGGLWLLYQRQPVPPPLPASVTQTIAGYPVAPLHTAQAGAYPPPAYGPYTTLPDHYEPSTAPGSADNAGRSHHNQADPAPPAWDPLGVAPFAWDLPEPAAPPEPPVERPRHRVRFTSVILGNAVLAAAAAAAISAAVGSDYLTPARIGAISLAVIGVGLVLGAFLRRGYGLLVVTFPLLGFVVLASIAGPVNWDESKFGEHVWAPASMSGLADVYEGTAGDFTLDLRRLDLTENREVRIDGKFGKYSVIVPENMNVRSDCSVSVGESNCIGAGHVDGGADGTDGPILTVMVDNKFGEVSVERG</sequence>
<keyword evidence="2" id="KW-0812">Transmembrane</keyword>
<feature type="region of interest" description="Disordered" evidence="1">
    <location>
        <begin position="186"/>
        <end position="216"/>
    </location>
</feature>
<comment type="caution">
    <text evidence="4">The sequence shown here is derived from an EMBL/GenBank/DDBJ whole genome shotgun (WGS) entry which is preliminary data.</text>
</comment>
<dbReference type="AlphaFoldDB" id="A0A438B0J7"/>
<feature type="domain" description="Phage shock protein PspC N-terminal" evidence="3">
    <location>
        <begin position="21"/>
        <end position="75"/>
    </location>
</feature>
<evidence type="ECO:0000313" key="5">
    <source>
        <dbReference type="Proteomes" id="UP000284333"/>
    </source>
</evidence>
<feature type="transmembrane region" description="Helical" evidence="2">
    <location>
        <begin position="51"/>
        <end position="74"/>
    </location>
</feature>
<evidence type="ECO:0000256" key="1">
    <source>
        <dbReference type="SAM" id="MobiDB-lite"/>
    </source>
</evidence>
<feature type="transmembrane region" description="Helical" evidence="2">
    <location>
        <begin position="100"/>
        <end position="118"/>
    </location>
</feature>
<evidence type="ECO:0000313" key="4">
    <source>
        <dbReference type="EMBL" id="RVW04484.1"/>
    </source>
</evidence>
<keyword evidence="2" id="KW-1133">Transmembrane helix</keyword>
<dbReference type="Proteomes" id="UP000284333">
    <property type="component" value="Unassembled WGS sequence"/>
</dbReference>
<dbReference type="InterPro" id="IPR007168">
    <property type="entry name" value="Phageshock_PspC_N"/>
</dbReference>
<feature type="transmembrane region" description="Helical" evidence="2">
    <location>
        <begin position="255"/>
        <end position="276"/>
    </location>
</feature>
<accession>A0A438B0J7</accession>
<keyword evidence="5" id="KW-1185">Reference proteome</keyword>
<feature type="transmembrane region" description="Helical" evidence="2">
    <location>
        <begin position="282"/>
        <end position="301"/>
    </location>
</feature>
<protein>
    <submittedName>
        <fullName evidence="4">PspC domain-containing protein</fullName>
    </submittedName>
</protein>
<dbReference type="EMBL" id="RKLN01000002">
    <property type="protein sequence ID" value="RVW04484.1"/>
    <property type="molecule type" value="Genomic_DNA"/>
</dbReference>
<gene>
    <name evidence="4" type="ORF">EF834_05215</name>
</gene>
<proteinExistence type="predicted"/>
<keyword evidence="2" id="KW-0472">Membrane</keyword>
<feature type="transmembrane region" description="Helical" evidence="2">
    <location>
        <begin position="308"/>
        <end position="330"/>
    </location>
</feature>
<dbReference type="RefSeq" id="WP_127946180.1">
    <property type="nucleotide sequence ID" value="NZ_RKLN01000002.1"/>
</dbReference>
<dbReference type="OrthoDB" id="3208990at2"/>